<dbReference type="GO" id="GO:0005634">
    <property type="term" value="C:nucleus"/>
    <property type="evidence" value="ECO:0007669"/>
    <property type="project" value="UniProtKB-SubCell"/>
</dbReference>
<dbReference type="GO" id="GO:0006261">
    <property type="term" value="P:DNA-templated DNA replication"/>
    <property type="evidence" value="ECO:0007669"/>
    <property type="project" value="TreeGrafter"/>
</dbReference>
<comment type="similarity">
    <text evidence="2">Belongs to the MCMBP family.</text>
</comment>
<dbReference type="PANTHER" id="PTHR13489">
    <property type="entry name" value="MINI-CHROMOSOME MAINTENANCE COMPLEX-BINDING PROTEIN"/>
    <property type="match status" value="1"/>
</dbReference>
<proteinExistence type="inferred from homology"/>
<name>A0AAF3EL97_9BILA</name>
<dbReference type="GO" id="GO:0003682">
    <property type="term" value="F:chromatin binding"/>
    <property type="evidence" value="ECO:0007669"/>
    <property type="project" value="TreeGrafter"/>
</dbReference>
<sequence length="505" mass="57368">MVKESLENTAAAHVFDRIFQENVDEHLKAPSTFIAKCRERFSEVIETCPPHSPSTPKEQVVRLRCMIQDELGPEYFPIGAKINGEGVESYHSGFLRDSWMTFEKTVEICGKTLARQRYVMVPVPGATEWWENEWMGSEELYSAARGPPSKRIEKFLAKFVVDEEFKPNTILELYGVFVDPVKDEEGIEEECHKETIPCFHVITHKQPEVDHQEPKEITIKKLNEALTTSLGDPNAANFLLMNLISTTYSRPAASLPICSFPLNLCGLENSKRIVEIITQLLPKVLHVKLTPELISETPFAPIKNYETETLRQGLLQVAPGTTVIFDETSLPEGNFQVTNYAPANCSTMEHVLLTQQIRYDFGYYQLPFDVDTPIIVISKGISRFIKTPWRVALPPGITGLPSTSDELIDFRQTIQTLKTKLKDISINMDEAKGVQEAFVELAKTLDPKKEDKSQTFHQMLILCRLISALHGKPSVDLESWREARKFEKERLETLNEWAKSVNLIV</sequence>
<protein>
    <recommendedName>
        <fullName evidence="3">Mini-chromosome maintenance complex-binding protein</fullName>
    </recommendedName>
</protein>
<keyword evidence="5" id="KW-1185">Reference proteome</keyword>
<evidence type="ECO:0000313" key="6">
    <source>
        <dbReference type="WBParaSite" id="MBELARI_LOCUS14805"/>
    </source>
</evidence>
<evidence type="ECO:0000256" key="4">
    <source>
        <dbReference type="ARBA" id="ARBA00023242"/>
    </source>
</evidence>
<dbReference type="PANTHER" id="PTHR13489:SF0">
    <property type="entry name" value="MINI-CHROMOSOME MAINTENANCE COMPLEX-BINDING PROTEIN"/>
    <property type="match status" value="1"/>
</dbReference>
<dbReference type="WBParaSite" id="MBELARI_LOCUS14805">
    <property type="protein sequence ID" value="MBELARI_LOCUS14805"/>
    <property type="gene ID" value="MBELARI_LOCUS14805"/>
</dbReference>
<reference evidence="6" key="1">
    <citation type="submission" date="2024-02" db="UniProtKB">
        <authorList>
            <consortium name="WormBaseParasite"/>
        </authorList>
    </citation>
    <scope>IDENTIFICATION</scope>
</reference>
<evidence type="ECO:0000313" key="5">
    <source>
        <dbReference type="Proteomes" id="UP000887575"/>
    </source>
</evidence>
<dbReference type="Pfam" id="PF09739">
    <property type="entry name" value="MCM_bind"/>
    <property type="match status" value="2"/>
</dbReference>
<comment type="subcellular location">
    <subcellularLocation>
        <location evidence="1">Nucleus</location>
    </subcellularLocation>
</comment>
<accession>A0AAF3EL97</accession>
<keyword evidence="4" id="KW-0539">Nucleus</keyword>
<evidence type="ECO:0000256" key="1">
    <source>
        <dbReference type="ARBA" id="ARBA00004123"/>
    </source>
</evidence>
<dbReference type="InterPro" id="IPR019140">
    <property type="entry name" value="MCM_complex-bd"/>
</dbReference>
<evidence type="ECO:0000256" key="2">
    <source>
        <dbReference type="ARBA" id="ARBA00007925"/>
    </source>
</evidence>
<evidence type="ECO:0000256" key="3">
    <source>
        <dbReference type="ARBA" id="ARBA00015405"/>
    </source>
</evidence>
<dbReference type="Proteomes" id="UP000887575">
    <property type="component" value="Unassembled WGS sequence"/>
</dbReference>
<organism evidence="5 6">
    <name type="scientific">Mesorhabditis belari</name>
    <dbReference type="NCBI Taxonomy" id="2138241"/>
    <lineage>
        <taxon>Eukaryota</taxon>
        <taxon>Metazoa</taxon>
        <taxon>Ecdysozoa</taxon>
        <taxon>Nematoda</taxon>
        <taxon>Chromadorea</taxon>
        <taxon>Rhabditida</taxon>
        <taxon>Rhabditina</taxon>
        <taxon>Rhabditomorpha</taxon>
        <taxon>Rhabditoidea</taxon>
        <taxon>Rhabditidae</taxon>
        <taxon>Mesorhabditinae</taxon>
        <taxon>Mesorhabditis</taxon>
    </lineage>
</organism>
<dbReference type="AlphaFoldDB" id="A0AAF3EL97"/>